<dbReference type="SMART" id="SM00225">
    <property type="entry name" value="BTB"/>
    <property type="match status" value="1"/>
</dbReference>
<evidence type="ECO:0000313" key="2">
    <source>
        <dbReference type="EMBL" id="EPS96611.1"/>
    </source>
</evidence>
<dbReference type="SUPFAM" id="SSF54695">
    <property type="entry name" value="POZ domain"/>
    <property type="match status" value="1"/>
</dbReference>
<dbReference type="OrthoDB" id="3199068at2759"/>
<feature type="non-terminal residue" evidence="2">
    <location>
        <position position="1"/>
    </location>
</feature>
<dbReference type="Proteomes" id="UP000015241">
    <property type="component" value="Unassembled WGS sequence"/>
</dbReference>
<proteinExistence type="predicted"/>
<dbReference type="PROSITE" id="PS50097">
    <property type="entry name" value="BTB"/>
    <property type="match status" value="1"/>
</dbReference>
<dbReference type="HOGENOM" id="CLU_047592_7_1_1"/>
<accession>S8DTQ6</accession>
<protein>
    <recommendedName>
        <fullName evidence="1">BTB domain-containing protein</fullName>
    </recommendedName>
</protein>
<evidence type="ECO:0000313" key="3">
    <source>
        <dbReference type="Proteomes" id="UP000015241"/>
    </source>
</evidence>
<dbReference type="EMBL" id="KE504186">
    <property type="protein sequence ID" value="EPS96611.1"/>
    <property type="molecule type" value="Genomic_DNA"/>
</dbReference>
<keyword evidence="3" id="KW-1185">Reference proteome</keyword>
<dbReference type="InParanoid" id="S8DTQ6"/>
<feature type="domain" description="BTB" evidence="1">
    <location>
        <begin position="12"/>
        <end position="85"/>
    </location>
</feature>
<dbReference type="Pfam" id="PF00651">
    <property type="entry name" value="BTB"/>
    <property type="match status" value="1"/>
</dbReference>
<evidence type="ECO:0000259" key="1">
    <source>
        <dbReference type="PROSITE" id="PS50097"/>
    </source>
</evidence>
<dbReference type="STRING" id="743788.S8DTQ6"/>
<sequence>FGRHERFYFDDGNVIFLVEDTLFNVHRYFLKRESPVFRDMFALTPDADAPEGSSDEHPIVLEGTKSLDFACLLACLYPLSVIQHDDMPAEHWSLALDFAVKWQFHDIRDLAVMKMMDLTTHASTLALQVAAARKHNMEGWYLDAFIKLCERGRPITPEEGELLGMLDVIRISAIRTKLHVGAGASM</sequence>
<name>S8DTQ6_FOMSC</name>
<reference evidence="2 3" key="1">
    <citation type="journal article" date="2012" name="Science">
        <title>The Paleozoic origin of enzymatic lignin decomposition reconstructed from 31 fungal genomes.</title>
        <authorList>
            <person name="Floudas D."/>
            <person name="Binder M."/>
            <person name="Riley R."/>
            <person name="Barry K."/>
            <person name="Blanchette R.A."/>
            <person name="Henrissat B."/>
            <person name="Martinez A.T."/>
            <person name="Otillar R."/>
            <person name="Spatafora J.W."/>
            <person name="Yadav J.S."/>
            <person name="Aerts A."/>
            <person name="Benoit I."/>
            <person name="Boyd A."/>
            <person name="Carlson A."/>
            <person name="Copeland A."/>
            <person name="Coutinho P.M."/>
            <person name="de Vries R.P."/>
            <person name="Ferreira P."/>
            <person name="Findley K."/>
            <person name="Foster B."/>
            <person name="Gaskell J."/>
            <person name="Glotzer D."/>
            <person name="Gorecki P."/>
            <person name="Heitman J."/>
            <person name="Hesse C."/>
            <person name="Hori C."/>
            <person name="Igarashi K."/>
            <person name="Jurgens J.A."/>
            <person name="Kallen N."/>
            <person name="Kersten P."/>
            <person name="Kohler A."/>
            <person name="Kuees U."/>
            <person name="Kumar T.K.A."/>
            <person name="Kuo A."/>
            <person name="LaButti K."/>
            <person name="Larrondo L.F."/>
            <person name="Lindquist E."/>
            <person name="Ling A."/>
            <person name="Lombard V."/>
            <person name="Lucas S."/>
            <person name="Lundell T."/>
            <person name="Martin R."/>
            <person name="McLaughlin D.J."/>
            <person name="Morgenstern I."/>
            <person name="Morin E."/>
            <person name="Murat C."/>
            <person name="Nagy L.G."/>
            <person name="Nolan M."/>
            <person name="Ohm R.A."/>
            <person name="Patyshakuliyeva A."/>
            <person name="Rokas A."/>
            <person name="Ruiz-Duenas F.J."/>
            <person name="Sabat G."/>
            <person name="Salamov A."/>
            <person name="Samejima M."/>
            <person name="Schmutz J."/>
            <person name="Slot J.C."/>
            <person name="St John F."/>
            <person name="Stenlid J."/>
            <person name="Sun H."/>
            <person name="Sun S."/>
            <person name="Syed K."/>
            <person name="Tsang A."/>
            <person name="Wiebenga A."/>
            <person name="Young D."/>
            <person name="Pisabarro A."/>
            <person name="Eastwood D.C."/>
            <person name="Martin F."/>
            <person name="Cullen D."/>
            <person name="Grigoriev I.V."/>
            <person name="Hibbett D.S."/>
        </authorList>
    </citation>
    <scope>NUCLEOTIDE SEQUENCE</scope>
    <source>
        <strain evidence="3">FP-58527</strain>
    </source>
</reference>
<dbReference type="CDD" id="cd18186">
    <property type="entry name" value="BTB_POZ_ZBTB_KLHL-like"/>
    <property type="match status" value="1"/>
</dbReference>
<gene>
    <name evidence="2" type="ORF">FOMPIDRAFT_1099659</name>
</gene>
<organism evidence="2 3">
    <name type="scientific">Fomitopsis schrenkii</name>
    <name type="common">Brown rot fungus</name>
    <dbReference type="NCBI Taxonomy" id="2126942"/>
    <lineage>
        <taxon>Eukaryota</taxon>
        <taxon>Fungi</taxon>
        <taxon>Dikarya</taxon>
        <taxon>Basidiomycota</taxon>
        <taxon>Agaricomycotina</taxon>
        <taxon>Agaricomycetes</taxon>
        <taxon>Polyporales</taxon>
        <taxon>Fomitopsis</taxon>
    </lineage>
</organism>
<feature type="non-terminal residue" evidence="2">
    <location>
        <position position="186"/>
    </location>
</feature>
<dbReference type="AlphaFoldDB" id="S8DTQ6"/>
<dbReference type="Gene3D" id="3.30.710.10">
    <property type="entry name" value="Potassium Channel Kv1.1, Chain A"/>
    <property type="match status" value="1"/>
</dbReference>
<dbReference type="InterPro" id="IPR000210">
    <property type="entry name" value="BTB/POZ_dom"/>
</dbReference>
<dbReference type="InterPro" id="IPR011333">
    <property type="entry name" value="SKP1/BTB/POZ_sf"/>
</dbReference>